<feature type="region of interest" description="Disordered" evidence="2">
    <location>
        <begin position="565"/>
        <end position="641"/>
    </location>
</feature>
<keyword evidence="5" id="KW-1185">Reference proteome</keyword>
<comment type="caution">
    <text evidence="4">The sequence shown here is derived from an EMBL/GenBank/DDBJ whole genome shotgun (WGS) entry which is preliminary data.</text>
</comment>
<evidence type="ECO:0000313" key="4">
    <source>
        <dbReference type="EMBL" id="KAK1921930.1"/>
    </source>
</evidence>
<reference evidence="4" key="1">
    <citation type="submission" date="2023-02" db="EMBL/GenBank/DDBJ databases">
        <title>Identification and recombinant expression of a fungal hydrolase from Papiliotrema laurentii that hydrolyzes apple cutin and clears colloidal polyester polyurethane.</title>
        <authorList>
            <consortium name="DOE Joint Genome Institute"/>
            <person name="Roman V.A."/>
            <person name="Bojanowski C."/>
            <person name="Crable B.R."/>
            <person name="Wagner D.N."/>
            <person name="Hung C.S."/>
            <person name="Nadeau L.J."/>
            <person name="Schratz L."/>
            <person name="Haridas S."/>
            <person name="Pangilinan J."/>
            <person name="Lipzen A."/>
            <person name="Na H."/>
            <person name="Yan M."/>
            <person name="Ng V."/>
            <person name="Grigoriev I.V."/>
            <person name="Spatafora J.W."/>
            <person name="Barlow D."/>
            <person name="Biffinger J."/>
            <person name="Kelley-Loughnane N."/>
            <person name="Varaljay V.A."/>
            <person name="Crookes-Goodson W.J."/>
        </authorList>
    </citation>
    <scope>NUCLEOTIDE SEQUENCE</scope>
    <source>
        <strain evidence="4">5307AH</strain>
    </source>
</reference>
<protein>
    <submittedName>
        <fullName evidence="4">Telomere length regulation protein-domain-containing protein</fullName>
    </submittedName>
</protein>
<sequence>MRQQSNGPSGWRWRQLRRRMSTSNRHLSSNHTPMATWQEIKEAWRVPLPDLDAFDSLLESTDELLDLDGDPALAPGQRDVKRYLPSVQISLLTIQLPTFLPVLDRGSRDRVKSIYAPEKTSRGLSRRRQVALTTCRTLPIFFTSKPPVPLPRQVREFALEVMAALVRYRVDDVYWAVYATDQAFSESSKQGSARSLDWEDAVGALVGVPAKVSNATGRWKTEGMEWEAPEPDVLSSTIYFDNLIQSFETLLYELSQSRTSPTPLLYLLQRLGSLGLFAQTPRDDRAPSFWKSFLPAFLVHLDATSPAYPDDGYLARFFLALPASTFNPLVDSLLHHLTWNIESLSPDTPSGSIARVGHVLSTLIGPAERGGAFEAVLKSLLGVKCTMTDVRACGMIRGIVAWIGLSDEHAKVALLQEVMNAWTDPKYIRFTLYGQQFALTYTLLLSISLLDPFHPQLVALSHRARFLTAMQTYLSHQDASVRRLGMLAAEVISERTIEETGDAGGVSEKDEIEALKAGLEGEDLASRPPPRGGRRLRFGPDMWEGEGQGKDEARWLRRSVGVRDAHAPSDGIGWDAPIAPVASTQRSAERGRRTQKVPEEKPQGRPKIVMLDDEQAEDRLEGYDAPSPSSSRSPSPTPSYLEQVAADPSLALDAVQRKKITRPVYIAQLVALVKDRETPEAVEMALKHGESLIRAKRSFGGELEENAVELASMVIALDDPFHLDDFDEKRQGMLNALVACSPRNVAPYMSEVYFTGQFSLRKRIVILTALSMGARELAGLYTSLPAATRRVDFPSKTLPPALHRKYAVPEDFAHLRVDSGRPGQLEAAAEALRGQLLGKTAQSGDTIPDLARQRQLRVTKRGLVAERGTLMQMEQRRDSPLVPFQDVAAEYFILPLINHFWTYFNDATTREDRARARGDRYRAAGTGLVLSPLALEKMLITLVLLLHAARHSPLYLAVLAPEALELALGVATRHRAAPDISSDQPGQGDHMEQGAEAGVVSAALELCLVVLDTSVELDRGRMVVTTKPGLVAAVGEWAGAVFKAQEGGAGRLGGQGGVGEGKVRTTAAGVVVKVSEIAERWGRYDIV</sequence>
<dbReference type="GO" id="GO:0051083">
    <property type="term" value="P:'de novo' cotranslational protein folding"/>
    <property type="evidence" value="ECO:0007669"/>
    <property type="project" value="TreeGrafter"/>
</dbReference>
<dbReference type="PANTHER" id="PTHR15830">
    <property type="entry name" value="TELOMERE LENGTH REGULATION PROTEIN TEL2 FAMILY MEMBER"/>
    <property type="match status" value="1"/>
</dbReference>
<evidence type="ECO:0000256" key="2">
    <source>
        <dbReference type="SAM" id="MobiDB-lite"/>
    </source>
</evidence>
<dbReference type="InterPro" id="IPR051970">
    <property type="entry name" value="TEL2_Regulation"/>
</dbReference>
<dbReference type="Pfam" id="PF10193">
    <property type="entry name" value="Telomere_reg-2"/>
    <property type="match status" value="1"/>
</dbReference>
<dbReference type="Proteomes" id="UP001182556">
    <property type="component" value="Unassembled WGS sequence"/>
</dbReference>
<feature type="compositionally biased region" description="Basic and acidic residues" evidence="2">
    <location>
        <begin position="587"/>
        <end position="603"/>
    </location>
</feature>
<dbReference type="InterPro" id="IPR038528">
    <property type="entry name" value="TEL2_C_sf"/>
</dbReference>
<comment type="similarity">
    <text evidence="1">Belongs to the TEL2 family.</text>
</comment>
<dbReference type="InterPro" id="IPR019337">
    <property type="entry name" value="Telomere_length_regulation_dom"/>
</dbReference>
<feature type="region of interest" description="Disordered" evidence="2">
    <location>
        <begin position="519"/>
        <end position="550"/>
    </location>
</feature>
<proteinExistence type="inferred from homology"/>
<dbReference type="GO" id="GO:0051879">
    <property type="term" value="F:Hsp90 protein binding"/>
    <property type="evidence" value="ECO:0007669"/>
    <property type="project" value="TreeGrafter"/>
</dbReference>
<evidence type="ECO:0000313" key="5">
    <source>
        <dbReference type="Proteomes" id="UP001182556"/>
    </source>
</evidence>
<feature type="domain" description="Telomere length regulation protein conserved" evidence="3">
    <location>
        <begin position="663"/>
        <end position="774"/>
    </location>
</feature>
<dbReference type="EMBL" id="JAODAN010000009">
    <property type="protein sequence ID" value="KAK1921930.1"/>
    <property type="molecule type" value="Genomic_DNA"/>
</dbReference>
<name>A0AAD9CWS8_PAPLA</name>
<organism evidence="4 5">
    <name type="scientific">Papiliotrema laurentii</name>
    <name type="common">Cryptococcus laurentii</name>
    <dbReference type="NCBI Taxonomy" id="5418"/>
    <lineage>
        <taxon>Eukaryota</taxon>
        <taxon>Fungi</taxon>
        <taxon>Dikarya</taxon>
        <taxon>Basidiomycota</taxon>
        <taxon>Agaricomycotina</taxon>
        <taxon>Tremellomycetes</taxon>
        <taxon>Tremellales</taxon>
        <taxon>Rhynchogastremaceae</taxon>
        <taxon>Papiliotrema</taxon>
    </lineage>
</organism>
<gene>
    <name evidence="4" type="ORF">DB88DRAFT_496575</name>
</gene>
<evidence type="ECO:0000256" key="1">
    <source>
        <dbReference type="ARBA" id="ARBA00006133"/>
    </source>
</evidence>
<dbReference type="GO" id="GO:0005829">
    <property type="term" value="C:cytosol"/>
    <property type="evidence" value="ECO:0007669"/>
    <property type="project" value="TreeGrafter"/>
</dbReference>
<dbReference type="PANTHER" id="PTHR15830:SF10">
    <property type="entry name" value="TELOMERE LENGTH REGULATION PROTEIN TEL2 HOMOLOG"/>
    <property type="match status" value="1"/>
</dbReference>
<accession>A0AAD9CWS8</accession>
<dbReference type="Gene3D" id="1.25.40.720">
    <property type="entry name" value="Telomere length regulation protein 2, C-terminal domain"/>
    <property type="match status" value="1"/>
</dbReference>
<dbReference type="GO" id="GO:0042162">
    <property type="term" value="F:telomeric DNA binding"/>
    <property type="evidence" value="ECO:0007669"/>
    <property type="project" value="TreeGrafter"/>
</dbReference>
<evidence type="ECO:0000259" key="3">
    <source>
        <dbReference type="Pfam" id="PF10193"/>
    </source>
</evidence>
<dbReference type="AlphaFoldDB" id="A0AAD9CWS8"/>